<feature type="domain" description="GEVED" evidence="2">
    <location>
        <begin position="729"/>
        <end position="833"/>
    </location>
</feature>
<evidence type="ECO:0000313" key="3">
    <source>
        <dbReference type="EMBL" id="KFE97505.1"/>
    </source>
</evidence>
<dbReference type="EMBL" id="JPRP01000005">
    <property type="protein sequence ID" value="KFE97505.1"/>
    <property type="molecule type" value="Genomic_DNA"/>
</dbReference>
<sequence>MLILAWIAFVPQLRAQTILTESFNYPAGTLLIGALWTQSATGTPTISVSTGNLTIPNSIGDGMGNKVALANTGQDVYKTFTSTTLSATVPAIYTTAVVNVSAAQTTGDYFLSLGNATTSIARVYIQSNGTGFSFGVLRNTGTVAYESTVRPFNTNIKLVLKYEQVAGATNDIVKLYVNPSAGNEPGVADISHTGTAADATSFAAIQLYQGTTAATTNAPTLELDNIVVNTTWAGVTSAAYDYGDAPTSYDNTKDGVFAPAGHSILSGLYLGSIVPDLEYTPASVALDADNNGANGDGTDEDAIPIPNPIRKGITYSLSIPVNNPAAATRYLYGWIDFNNDRKFQSNEMATVVTFSTAGATIQTLTWTALQTSTIVAGSTKLYIRIRLSSLSLIDATDAAIDERSVGNGATSTASALDARNTPAGEVEDYQITVNYPLEYGDLPASFENDKDSNFLPASSAILTGFSIGKLIDEETSPASVTSPNQNNTTGDNVLGLIDEDGLSTFASVSRGAPHSITVPVNVPATLTGTKYLYGWLDLNGDGKFQIGEVATATSTVIGENYLTLTWSAAQTLSITPGTARIYSRLRLSNLNLIDFTGAAGGTTIDERSIGNGATTTANAVNNPLVSFGEIEDYQLPVDQYDFGDVPVSYDTNNASALQPARHISSINYTIGTATDFEPTAQSVAAGADNNVTNGDGADEDGITGILPVITKGTSFNFSVPVNTATASDIIAWVDFNNNGKFEASEAAYTASTGTTTGYQATVTGTSNITFWFRGAQTALIPAGVTNLYARIRLATTTGSDNATTNAIDERSIADGGNTGIYTTSLFGEVEDYRFGVSADVYDFGDAPASYEMDKDGTANPANYKPARNNPTDLFYLGKSFDKELTPNSMASGADNNGTNGDGADEDGLAPGQLLIQSADINSFTVALNNNTGSAATLYGWIDTNNNGRFEAGEAQSVSVANGATSAILNFTAAQISAIASTTNKVYMRLRLVQPDPGVTIGDLTTGTNSVVVDERAIADGLSAGAYATVSNGEVEDYQLMIIRDFGDIPSTYENGSPASQSNTIVPEVTLGATIDYELANTPVASGADNNGTNGDGADEDAISTAETITSGTPFTLKVPVNSTLSGTKNLYGWIDFNGDGIFNGNEFASITVSVTAGTTATATLTWANTTAGATVLLAGKTYARLRLSTAALAANGNSATPALIDTRSYGPSTNTGEIEDYQFLITDHYDFGDAPISYDMNKDGTVNPLNYLPARQAISPLLTIGTAIDIEASAQHVSAGANNNGTNGDGNDEDGTTAMPINKGSAYYSKVSVMNNTGTAKNLYGWIDFNNDGRFQTGESATVSVPSSATQQTVYLSWTVANTNTIAAGANNVYMRLRISNGTLADLTTGPNNAAVDEKAIGDGLAGTAYGVAQIGEIEDYFLPVTSAYDFGDAPDTYDNSRNNNIAPARQAISSALYLGNLAADQESAKLTSANALDDDNNNIDDEDGTVPSPIFTGGGNGYSLRVKATNNTAAAKTLYGWIDFNNDGRFQATEATTIPVPVATNNGLVTLTWAAANTVITGAPSQLMMRLRISEAATLTDFTTGAPGALVDERALADGLNTGEYAASPVIFNGEIEDYAIPVTNQLDYGDAPVTYDQNTSGGSLPARHLYTSDLNIGNTTDIESAPQNVAAGADNNGTNGDGADEDGITSYPLPALVSGSEYNLDVKVKNTLATAAVLHAWIDMNGDGKFSANEYSSASVPANAGETTANLYWYITNYSGTAANTYIRMRLTTATLTDNTATTNVDERSIGEGLSAATSSYPINGEVEDYRLPIDATPVVVPGCDPTDDRLGILDPVQGLFHASIIKTTKGDYLVFGNSAYGDGVTNQLTPAKVVSGSNGFNFTGTPLMVTGSSNNIVGHQYYLLTSTGLYVWGTSGMIFTNATNAMTQVALPPQVAPGNIQMIDAGRNSSVGSLMILTKTGEIWSYTNTIGHNVQGDGNIASSGWHKVTTAPGVPLTGMKDVKAMGPVAMATDGNNIYTWGTGVYLGNGSNSQNKAYATLMQTPIGITLPIKQMDLGGISTSYYLRDANGKVFVLGDNGSGKLGLGNTNETKSWLTIDYVNEEPEAAGNQADITKPIKKVIWISASNHDSGYSDTQLSLITEDNIAYACGGNDGSKVGVVGATSTSTPTAVTMSSGGTKVPGKMIIVESGGHISILIKDKNDRYGYVGHTVDGSDGCGGCTGSPAEYNFTAPPSTGPVCGNTAFDYGDLDDNYNIGDKASHQILYSQTDNPLKLGTAAADSDEGPQFTITGSGNDALGDDNDGDGSIDDEDAFTGTMPVKTAGIAYTLNIPLTNNTGNNAYLYGFVDWNNNGLFESSETVVQTVPASATAQTVTLTWADPGNIANCNAGVSIRSFIRLRLTTSTLTDVTSTTVDERSHLAAADGEVEDYYVDWTPNCAPVYCYKPAAVTGTPLETKHGITALGRAGADNSNWPMERKGAWTVLESKEKGFVINRVSTTANLSLITNPIEGMMVYDEEADCLKIYTIKEGESVANWHCFTTQACPD</sequence>
<dbReference type="InterPro" id="IPR009091">
    <property type="entry name" value="RCC1/BLIP-II"/>
</dbReference>
<feature type="region of interest" description="Disordered" evidence="1">
    <location>
        <begin position="886"/>
        <end position="908"/>
    </location>
</feature>
<evidence type="ECO:0000313" key="4">
    <source>
        <dbReference type="Proteomes" id="UP000028713"/>
    </source>
</evidence>
<dbReference type="SUPFAM" id="SSF50985">
    <property type="entry name" value="RCC1/BLIP-II"/>
    <property type="match status" value="1"/>
</dbReference>
<feature type="domain" description="GEVED" evidence="2">
    <location>
        <begin position="1720"/>
        <end position="1814"/>
    </location>
</feature>
<feature type="domain" description="GEVED" evidence="2">
    <location>
        <begin position="1322"/>
        <end position="1423"/>
    </location>
</feature>
<keyword evidence="4" id="KW-1185">Reference proteome</keyword>
<feature type="domain" description="GEVED" evidence="2">
    <location>
        <begin position="2344"/>
        <end position="2434"/>
    </location>
</feature>
<dbReference type="Pfam" id="PF20009">
    <property type="entry name" value="GEVED"/>
    <property type="match status" value="9"/>
</dbReference>
<organism evidence="3 4">
    <name type="scientific">Chryseobacterium formosense</name>
    <dbReference type="NCBI Taxonomy" id="236814"/>
    <lineage>
        <taxon>Bacteria</taxon>
        <taxon>Pseudomonadati</taxon>
        <taxon>Bacteroidota</taxon>
        <taxon>Flavobacteriia</taxon>
        <taxon>Flavobacteriales</taxon>
        <taxon>Weeksellaceae</taxon>
        <taxon>Chryseobacterium group</taxon>
        <taxon>Chryseobacterium</taxon>
    </lineage>
</organism>
<gene>
    <name evidence="3" type="ORF">IX39_19690</name>
</gene>
<dbReference type="Proteomes" id="UP000028713">
    <property type="component" value="Unassembled WGS sequence"/>
</dbReference>
<evidence type="ECO:0000256" key="1">
    <source>
        <dbReference type="SAM" id="MobiDB-lite"/>
    </source>
</evidence>
<dbReference type="eggNOG" id="COG5184">
    <property type="taxonomic scope" value="Bacteria"/>
</dbReference>
<evidence type="ECO:0000259" key="2">
    <source>
        <dbReference type="Pfam" id="PF20009"/>
    </source>
</evidence>
<dbReference type="eggNOG" id="COG3292">
    <property type="taxonomic scope" value="Bacteria"/>
</dbReference>
<dbReference type="Gene3D" id="2.130.10.30">
    <property type="entry name" value="Regulator of chromosome condensation 1/beta-lactamase-inhibitor protein II"/>
    <property type="match status" value="1"/>
</dbReference>
<name>A0A085YZ92_9FLAO</name>
<dbReference type="STRING" id="236814.IX39_19690"/>
<protein>
    <recommendedName>
        <fullName evidence="2">GEVED domain-containing protein</fullName>
    </recommendedName>
</protein>
<proteinExistence type="predicted"/>
<feature type="region of interest" description="Disordered" evidence="1">
    <location>
        <begin position="2277"/>
        <end position="2309"/>
    </location>
</feature>
<feature type="domain" description="GEVED" evidence="2">
    <location>
        <begin position="531"/>
        <end position="635"/>
    </location>
</feature>
<comment type="caution">
    <text evidence="3">The sequence shown here is derived from an EMBL/GenBank/DDBJ whole genome shotgun (WGS) entry which is preliminary data.</text>
</comment>
<feature type="compositionally biased region" description="Acidic residues" evidence="1">
    <location>
        <begin position="2300"/>
        <end position="2309"/>
    </location>
</feature>
<feature type="domain" description="GEVED" evidence="2">
    <location>
        <begin position="937"/>
        <end position="1039"/>
    </location>
</feature>
<accession>A0A085YZ92</accession>
<feature type="region of interest" description="Disordered" evidence="1">
    <location>
        <begin position="1279"/>
        <end position="1298"/>
    </location>
</feature>
<dbReference type="InterPro" id="IPR045474">
    <property type="entry name" value="GEVED"/>
</dbReference>
<feature type="domain" description="GEVED" evidence="2">
    <location>
        <begin position="1519"/>
        <end position="1622"/>
    </location>
</feature>
<feature type="domain" description="GEVED" evidence="2">
    <location>
        <begin position="330"/>
        <end position="432"/>
    </location>
</feature>
<feature type="domain" description="GEVED" evidence="2">
    <location>
        <begin position="1129"/>
        <end position="1223"/>
    </location>
</feature>
<reference evidence="3 4" key="1">
    <citation type="submission" date="2014-07" db="EMBL/GenBank/DDBJ databases">
        <title>Genome of Chryseobacterium formosense LMG 24722.</title>
        <authorList>
            <person name="Pipes S.E."/>
            <person name="Stropko S.J."/>
            <person name="Newman J.D."/>
        </authorList>
    </citation>
    <scope>NUCLEOTIDE SEQUENCE [LARGE SCALE GENOMIC DNA]</scope>
    <source>
        <strain evidence="3 4">LMG 24722</strain>
    </source>
</reference>